<dbReference type="EMBL" id="HBUE01301503">
    <property type="protein sequence ID" value="CAG6579142.1"/>
    <property type="molecule type" value="Transcribed_RNA"/>
</dbReference>
<name>A0A8D8H3N8_CULPI</name>
<proteinExistence type="predicted"/>
<dbReference type="EMBL" id="HBUE01301510">
    <property type="protein sequence ID" value="CAG6579148.1"/>
    <property type="molecule type" value="Transcribed_RNA"/>
</dbReference>
<sequence>MSLADRAQLHLEPEPPGGPGRGRALYGADPGRGQRVGHRRAVPQDSSQRQPADARRPRFAVPGQGTAHREVPGGEAVRRHAKYPSRRGRPARQTGRAHHPVRGGHRRHGGPDERNHQHQGGLPGSAVQQRGGPKDRLQDEHHPVDADL</sequence>
<feature type="compositionally biased region" description="Basic residues" evidence="1">
    <location>
        <begin position="79"/>
        <end position="108"/>
    </location>
</feature>
<dbReference type="EMBL" id="HBUE01195513">
    <property type="protein sequence ID" value="CAG6527422.1"/>
    <property type="molecule type" value="Transcribed_RNA"/>
</dbReference>
<dbReference type="EMBL" id="HBUE01301504">
    <property type="protein sequence ID" value="CAG6579144.1"/>
    <property type="molecule type" value="Transcribed_RNA"/>
</dbReference>
<dbReference type="EMBL" id="HBUE01301501">
    <property type="protein sequence ID" value="CAG6579140.1"/>
    <property type="molecule type" value="Transcribed_RNA"/>
</dbReference>
<feature type="compositionally biased region" description="Basic and acidic residues" evidence="1">
    <location>
        <begin position="67"/>
        <end position="78"/>
    </location>
</feature>
<evidence type="ECO:0000313" key="2">
    <source>
        <dbReference type="EMBL" id="CAG6527426.1"/>
    </source>
</evidence>
<evidence type="ECO:0000256" key="1">
    <source>
        <dbReference type="SAM" id="MobiDB-lite"/>
    </source>
</evidence>
<protein>
    <submittedName>
        <fullName evidence="2">(northern house mosquito) hypothetical protein</fullName>
    </submittedName>
</protein>
<dbReference type="EMBL" id="HBUE01071531">
    <property type="protein sequence ID" value="CAG6472849.1"/>
    <property type="molecule type" value="Transcribed_RNA"/>
</dbReference>
<organism evidence="2">
    <name type="scientific">Culex pipiens</name>
    <name type="common">House mosquito</name>
    <dbReference type="NCBI Taxonomy" id="7175"/>
    <lineage>
        <taxon>Eukaryota</taxon>
        <taxon>Metazoa</taxon>
        <taxon>Ecdysozoa</taxon>
        <taxon>Arthropoda</taxon>
        <taxon>Hexapoda</taxon>
        <taxon>Insecta</taxon>
        <taxon>Pterygota</taxon>
        <taxon>Neoptera</taxon>
        <taxon>Endopterygota</taxon>
        <taxon>Diptera</taxon>
        <taxon>Nematocera</taxon>
        <taxon>Culicoidea</taxon>
        <taxon>Culicidae</taxon>
        <taxon>Culicinae</taxon>
        <taxon>Culicini</taxon>
        <taxon>Culex</taxon>
        <taxon>Culex</taxon>
    </lineage>
</organism>
<reference evidence="2" key="1">
    <citation type="submission" date="2021-05" db="EMBL/GenBank/DDBJ databases">
        <authorList>
            <person name="Alioto T."/>
            <person name="Alioto T."/>
            <person name="Gomez Garrido J."/>
        </authorList>
    </citation>
    <scope>NUCLEOTIDE SEQUENCE</scope>
</reference>
<dbReference type="EMBL" id="HBUE01195519">
    <property type="protein sequence ID" value="CAG6527426.1"/>
    <property type="molecule type" value="Transcribed_RNA"/>
</dbReference>
<feature type="compositionally biased region" description="Basic and acidic residues" evidence="1">
    <location>
        <begin position="132"/>
        <end position="148"/>
    </location>
</feature>
<dbReference type="EMBL" id="HBUE01071539">
    <property type="protein sequence ID" value="CAG6472856.1"/>
    <property type="molecule type" value="Transcribed_RNA"/>
</dbReference>
<dbReference type="EMBL" id="HBUE01195512">
    <property type="protein sequence ID" value="CAG6527420.1"/>
    <property type="molecule type" value="Transcribed_RNA"/>
</dbReference>
<dbReference type="AlphaFoldDB" id="A0A8D8H3N8"/>
<dbReference type="EMBL" id="HBUE01301507">
    <property type="protein sequence ID" value="CAG6579146.1"/>
    <property type="molecule type" value="Transcribed_RNA"/>
</dbReference>
<accession>A0A8D8H3N8</accession>
<dbReference type="EMBL" id="HBUE01195516">
    <property type="protein sequence ID" value="CAG6527424.1"/>
    <property type="molecule type" value="Transcribed_RNA"/>
</dbReference>
<dbReference type="EMBL" id="HBUE01195510">
    <property type="protein sequence ID" value="CAG6527418.1"/>
    <property type="molecule type" value="Transcribed_RNA"/>
</dbReference>
<feature type="region of interest" description="Disordered" evidence="1">
    <location>
        <begin position="1"/>
        <end position="148"/>
    </location>
</feature>